<evidence type="ECO:0000256" key="1">
    <source>
        <dbReference type="ARBA" id="ARBA00010396"/>
    </source>
</evidence>
<dbReference type="HAMAP" id="MF_01007">
    <property type="entry name" value="16SrRNA_methyltr_H"/>
    <property type="match status" value="1"/>
</dbReference>
<dbReference type="PANTHER" id="PTHR11265">
    <property type="entry name" value="S-ADENOSYL-METHYLTRANSFERASE MRAW"/>
    <property type="match status" value="1"/>
</dbReference>
<dbReference type="InterPro" id="IPR029063">
    <property type="entry name" value="SAM-dependent_MTases_sf"/>
</dbReference>
<keyword evidence="4 6" id="KW-0808">Transferase</keyword>
<keyword evidence="5 6" id="KW-0949">S-adenosyl-L-methionine</keyword>
<dbReference type="EC" id="2.1.1.199" evidence="6"/>
<dbReference type="Proteomes" id="UP000178951">
    <property type="component" value="Unassembled WGS sequence"/>
</dbReference>
<comment type="function">
    <text evidence="6">Specifically methylates the N4 position of cytidine in position 1402 (C1402) of 16S rRNA.</text>
</comment>
<protein>
    <recommendedName>
        <fullName evidence="6">Ribosomal RNA small subunit methyltransferase H</fullName>
        <ecNumber evidence="6">2.1.1.199</ecNumber>
    </recommendedName>
    <alternativeName>
        <fullName evidence="6">16S rRNA m(4)C1402 methyltransferase</fullName>
    </alternativeName>
    <alternativeName>
        <fullName evidence="6">rRNA (cytosine-N(4)-)-methyltransferase RsmH</fullName>
    </alternativeName>
</protein>
<keyword evidence="2 6" id="KW-0698">rRNA processing</keyword>
<dbReference type="STRING" id="1802583.A2311_04585"/>
<evidence type="ECO:0000256" key="5">
    <source>
        <dbReference type="ARBA" id="ARBA00022691"/>
    </source>
</evidence>
<evidence type="ECO:0000313" key="7">
    <source>
        <dbReference type="EMBL" id="OGC35487.1"/>
    </source>
</evidence>
<keyword evidence="6" id="KW-0963">Cytoplasm</keyword>
<reference evidence="7 8" key="1">
    <citation type="journal article" date="2016" name="Nat. Commun.">
        <title>Thousands of microbial genomes shed light on interconnected biogeochemical processes in an aquifer system.</title>
        <authorList>
            <person name="Anantharaman K."/>
            <person name="Brown C.T."/>
            <person name="Hug L.A."/>
            <person name="Sharon I."/>
            <person name="Castelle C.J."/>
            <person name="Probst A.J."/>
            <person name="Thomas B.C."/>
            <person name="Singh A."/>
            <person name="Wilkins M.J."/>
            <person name="Karaoz U."/>
            <person name="Brodie E.L."/>
            <person name="Williams K.H."/>
            <person name="Hubbard S.S."/>
            <person name="Banfield J.F."/>
        </authorList>
    </citation>
    <scope>NUCLEOTIDE SEQUENCE [LARGE SCALE GENOMIC DNA]</scope>
</reference>
<name>A0A1F4TS71_UNCSA</name>
<comment type="catalytic activity">
    <reaction evidence="6">
        <text>cytidine(1402) in 16S rRNA + S-adenosyl-L-methionine = N(4)-methylcytidine(1402) in 16S rRNA + S-adenosyl-L-homocysteine + H(+)</text>
        <dbReference type="Rhea" id="RHEA:42928"/>
        <dbReference type="Rhea" id="RHEA-COMP:10286"/>
        <dbReference type="Rhea" id="RHEA-COMP:10287"/>
        <dbReference type="ChEBI" id="CHEBI:15378"/>
        <dbReference type="ChEBI" id="CHEBI:57856"/>
        <dbReference type="ChEBI" id="CHEBI:59789"/>
        <dbReference type="ChEBI" id="CHEBI:74506"/>
        <dbReference type="ChEBI" id="CHEBI:82748"/>
        <dbReference type="EC" id="2.1.1.199"/>
    </reaction>
</comment>
<dbReference type="InterPro" id="IPR002903">
    <property type="entry name" value="RsmH"/>
</dbReference>
<comment type="caution">
    <text evidence="7">The sequence shown here is derived from an EMBL/GenBank/DDBJ whole genome shotgun (WGS) entry which is preliminary data.</text>
</comment>
<sequence>MPYQHIPVMADIVVEIMHPEDKNTIVDCTLGGGGHAQALKKANKKLNIIGFDQDQEALAAAQENLKGYSDITYINDNFANLKKHLRQPVGGILFDLGVSSYQLDEPARGFSFRSPGPLDMRLGQQQPLTAGDIINQYPEEELSEIIFKYGEERFARRLSRAIVQARKRSPITTTEQLKAIIEPAIPTWKKRESLTRVFQALRIAVNGELTALELALPAALELLQPGGRIVVLSYHSLEDRIVKNLFRQAASDGKLKILTKKPLISQDDNPRARSAKLRAAEKI</sequence>
<dbReference type="EMBL" id="MEUF01000027">
    <property type="protein sequence ID" value="OGC35487.1"/>
    <property type="molecule type" value="Genomic_DNA"/>
</dbReference>
<gene>
    <name evidence="6" type="primary">rsmH</name>
    <name evidence="7" type="ORF">A2311_04585</name>
</gene>
<dbReference type="NCBIfam" id="TIGR00006">
    <property type="entry name" value="16S rRNA (cytosine(1402)-N(4))-methyltransferase RsmH"/>
    <property type="match status" value="1"/>
</dbReference>
<organism evidence="7 8">
    <name type="scientific">candidate division WOR-1 bacterium RIFOXYB2_FULL_48_7</name>
    <dbReference type="NCBI Taxonomy" id="1802583"/>
    <lineage>
        <taxon>Bacteria</taxon>
        <taxon>Bacillati</taxon>
        <taxon>Saganbacteria</taxon>
    </lineage>
</organism>
<dbReference type="InterPro" id="IPR023397">
    <property type="entry name" value="SAM-dep_MeTrfase_MraW_recog"/>
</dbReference>
<dbReference type="GO" id="GO:0070475">
    <property type="term" value="P:rRNA base methylation"/>
    <property type="evidence" value="ECO:0007669"/>
    <property type="project" value="UniProtKB-UniRule"/>
</dbReference>
<evidence type="ECO:0000256" key="2">
    <source>
        <dbReference type="ARBA" id="ARBA00022552"/>
    </source>
</evidence>
<dbReference type="GO" id="GO:0005737">
    <property type="term" value="C:cytoplasm"/>
    <property type="evidence" value="ECO:0007669"/>
    <property type="project" value="UniProtKB-SubCell"/>
</dbReference>
<dbReference type="PIRSF" id="PIRSF004486">
    <property type="entry name" value="MraW"/>
    <property type="match status" value="1"/>
</dbReference>
<comment type="similarity">
    <text evidence="1 6">Belongs to the methyltransferase superfamily. RsmH family.</text>
</comment>
<dbReference type="SUPFAM" id="SSF53335">
    <property type="entry name" value="S-adenosyl-L-methionine-dependent methyltransferases"/>
    <property type="match status" value="1"/>
</dbReference>
<evidence type="ECO:0000256" key="4">
    <source>
        <dbReference type="ARBA" id="ARBA00022679"/>
    </source>
</evidence>
<feature type="binding site" evidence="6">
    <location>
        <position position="102"/>
    </location>
    <ligand>
        <name>S-adenosyl-L-methionine</name>
        <dbReference type="ChEBI" id="CHEBI:59789"/>
    </ligand>
</feature>
<dbReference type="AlphaFoldDB" id="A0A1F4TS71"/>
<dbReference type="FunFam" id="1.10.150.170:FF:000003">
    <property type="entry name" value="Ribosomal RNA small subunit methyltransferase H"/>
    <property type="match status" value="1"/>
</dbReference>
<keyword evidence="3 6" id="KW-0489">Methyltransferase</keyword>
<feature type="binding site" evidence="6">
    <location>
        <position position="95"/>
    </location>
    <ligand>
        <name>S-adenosyl-L-methionine</name>
        <dbReference type="ChEBI" id="CHEBI:59789"/>
    </ligand>
</feature>
<dbReference type="Gene3D" id="3.40.50.150">
    <property type="entry name" value="Vaccinia Virus protein VP39"/>
    <property type="match status" value="1"/>
</dbReference>
<dbReference type="Gene3D" id="1.10.150.170">
    <property type="entry name" value="Putative methyltransferase TM0872, insert domain"/>
    <property type="match status" value="1"/>
</dbReference>
<proteinExistence type="inferred from homology"/>
<feature type="binding site" evidence="6">
    <location>
        <position position="78"/>
    </location>
    <ligand>
        <name>S-adenosyl-L-methionine</name>
        <dbReference type="ChEBI" id="CHEBI:59789"/>
    </ligand>
</feature>
<evidence type="ECO:0000256" key="6">
    <source>
        <dbReference type="HAMAP-Rule" id="MF_01007"/>
    </source>
</evidence>
<feature type="binding site" evidence="6">
    <location>
        <position position="52"/>
    </location>
    <ligand>
        <name>S-adenosyl-L-methionine</name>
        <dbReference type="ChEBI" id="CHEBI:59789"/>
    </ligand>
</feature>
<dbReference type="PANTHER" id="PTHR11265:SF0">
    <property type="entry name" value="12S RRNA N4-METHYLCYTIDINE METHYLTRANSFERASE"/>
    <property type="match status" value="1"/>
</dbReference>
<dbReference type="GO" id="GO:0071424">
    <property type="term" value="F:rRNA (cytosine-N4-)-methyltransferase activity"/>
    <property type="evidence" value="ECO:0007669"/>
    <property type="project" value="UniProtKB-UniRule"/>
</dbReference>
<comment type="subcellular location">
    <subcellularLocation>
        <location evidence="6">Cytoplasm</location>
    </subcellularLocation>
</comment>
<accession>A0A1F4TS71</accession>
<evidence type="ECO:0000313" key="8">
    <source>
        <dbReference type="Proteomes" id="UP000178951"/>
    </source>
</evidence>
<evidence type="ECO:0000256" key="3">
    <source>
        <dbReference type="ARBA" id="ARBA00022603"/>
    </source>
</evidence>
<feature type="binding site" evidence="6">
    <location>
        <begin position="33"/>
        <end position="35"/>
    </location>
    <ligand>
        <name>S-adenosyl-L-methionine</name>
        <dbReference type="ChEBI" id="CHEBI:59789"/>
    </ligand>
</feature>
<dbReference type="SUPFAM" id="SSF81799">
    <property type="entry name" value="Putative methyltransferase TM0872, insert domain"/>
    <property type="match status" value="1"/>
</dbReference>
<dbReference type="Pfam" id="PF01795">
    <property type="entry name" value="Methyltransf_5"/>
    <property type="match status" value="1"/>
</dbReference>